<dbReference type="InterPro" id="IPR027417">
    <property type="entry name" value="P-loop_NTPase"/>
</dbReference>
<dbReference type="SUPFAM" id="SSF52540">
    <property type="entry name" value="P-loop containing nucleoside triphosphate hydrolases"/>
    <property type="match status" value="1"/>
</dbReference>
<accession>A0AA38XYJ9</accession>
<reference evidence="1" key="1">
    <citation type="submission" date="2022-10" db="EMBL/GenBank/DDBJ databases">
        <title>Culturing micro-colonial fungi from biological soil crusts in the Mojave desert and describing Neophaeococcomyces mojavensis, and introducing the new genera and species Taxawa tesnikishii.</title>
        <authorList>
            <person name="Kurbessoian T."/>
            <person name="Stajich J.E."/>
        </authorList>
    </citation>
    <scope>NUCLEOTIDE SEQUENCE</scope>
    <source>
        <strain evidence="1">TK_35</strain>
    </source>
</reference>
<proteinExistence type="predicted"/>
<dbReference type="Gene3D" id="3.40.50.300">
    <property type="entry name" value="P-loop containing nucleotide triphosphate hydrolases"/>
    <property type="match status" value="1"/>
</dbReference>
<organism evidence="1">
    <name type="scientific">Knufia peltigerae</name>
    <dbReference type="NCBI Taxonomy" id="1002370"/>
    <lineage>
        <taxon>Eukaryota</taxon>
        <taxon>Fungi</taxon>
        <taxon>Dikarya</taxon>
        <taxon>Ascomycota</taxon>
        <taxon>Pezizomycotina</taxon>
        <taxon>Eurotiomycetes</taxon>
        <taxon>Chaetothyriomycetidae</taxon>
        <taxon>Chaetothyriales</taxon>
        <taxon>Trichomeriaceae</taxon>
        <taxon>Knufia</taxon>
    </lineage>
</organism>
<comment type="caution">
    <text evidence="1">The sequence shown here is derived from an EMBL/GenBank/DDBJ whole genome shotgun (WGS) entry which is preliminary data.</text>
</comment>
<sequence>MIPASLDSSQRMIADTLAAFRCGSAFGSVPLRSAPLTRPPLYIGIAGGKGVGKDTLANGLASALALRCDTFAAPVRPSASAGCRREHVHPELWVRSLFSRLPEGGLVPDVHSADEAHAIRRQGGVVIRITRPGHDSVDLHASGQPLPAALIDFELHNDRSAADLVRTALDQLMCRGVI</sequence>
<name>A0AA38XYJ9_9EURO</name>
<gene>
    <name evidence="1" type="ORF">H2204_009141</name>
</gene>
<dbReference type="AlphaFoldDB" id="A0AA38XYJ9"/>
<evidence type="ECO:0000313" key="1">
    <source>
        <dbReference type="EMBL" id="KAJ9628983.1"/>
    </source>
</evidence>
<dbReference type="EMBL" id="JAPDRN010000070">
    <property type="protein sequence ID" value="KAJ9628983.1"/>
    <property type="molecule type" value="Genomic_DNA"/>
</dbReference>
<protein>
    <submittedName>
        <fullName evidence="1">Uncharacterized protein</fullName>
    </submittedName>
</protein>